<organism evidence="4 5">
    <name type="scientific">Mycoemilia scoparia</name>
    <dbReference type="NCBI Taxonomy" id="417184"/>
    <lineage>
        <taxon>Eukaryota</taxon>
        <taxon>Fungi</taxon>
        <taxon>Fungi incertae sedis</taxon>
        <taxon>Zoopagomycota</taxon>
        <taxon>Kickxellomycotina</taxon>
        <taxon>Kickxellomycetes</taxon>
        <taxon>Kickxellales</taxon>
        <taxon>Kickxellaceae</taxon>
        <taxon>Mycoemilia</taxon>
    </lineage>
</organism>
<evidence type="ECO:0000256" key="3">
    <source>
        <dbReference type="SAM" id="SignalP"/>
    </source>
</evidence>
<dbReference type="AlphaFoldDB" id="A0A9W8A1Q0"/>
<dbReference type="PANTHER" id="PTHR45648:SF22">
    <property type="entry name" value="GDSL LIPASE_ACYLHYDROLASE FAMILY PROTEIN (AFU_ORTHOLOGUE AFUA_4G14700)"/>
    <property type="match status" value="1"/>
</dbReference>
<dbReference type="Pfam" id="PF00657">
    <property type="entry name" value="Lipase_GDSL"/>
    <property type="match status" value="1"/>
</dbReference>
<proteinExistence type="predicted"/>
<dbReference type="InterPro" id="IPR051058">
    <property type="entry name" value="GDSL_Est/Lipase"/>
</dbReference>
<evidence type="ECO:0000256" key="1">
    <source>
        <dbReference type="ARBA" id="ARBA00022801"/>
    </source>
</evidence>
<dbReference type="Proteomes" id="UP001150538">
    <property type="component" value="Unassembled WGS sequence"/>
</dbReference>
<feature type="compositionally biased region" description="Polar residues" evidence="2">
    <location>
        <begin position="352"/>
        <end position="361"/>
    </location>
</feature>
<dbReference type="InterPro" id="IPR001087">
    <property type="entry name" value="GDSL"/>
</dbReference>
<evidence type="ECO:0000313" key="5">
    <source>
        <dbReference type="Proteomes" id="UP001150538"/>
    </source>
</evidence>
<comment type="caution">
    <text evidence="4">The sequence shown here is derived from an EMBL/GenBank/DDBJ whole genome shotgun (WGS) entry which is preliminary data.</text>
</comment>
<accession>A0A9W8A1Q0</accession>
<reference evidence="4" key="1">
    <citation type="submission" date="2022-07" db="EMBL/GenBank/DDBJ databases">
        <title>Phylogenomic reconstructions and comparative analyses of Kickxellomycotina fungi.</title>
        <authorList>
            <person name="Reynolds N.K."/>
            <person name="Stajich J.E."/>
            <person name="Barry K."/>
            <person name="Grigoriev I.V."/>
            <person name="Crous P."/>
            <person name="Smith M.E."/>
        </authorList>
    </citation>
    <scope>NUCLEOTIDE SEQUENCE</scope>
    <source>
        <strain evidence="4">NBRC 100468</strain>
    </source>
</reference>
<keyword evidence="1" id="KW-0378">Hydrolase</keyword>
<gene>
    <name evidence="4" type="ORF">H4219_001020</name>
</gene>
<evidence type="ECO:0000313" key="4">
    <source>
        <dbReference type="EMBL" id="KAJ1920967.1"/>
    </source>
</evidence>
<keyword evidence="5" id="KW-1185">Reference proteome</keyword>
<dbReference type="OrthoDB" id="1600564at2759"/>
<dbReference type="InterPro" id="IPR036514">
    <property type="entry name" value="SGNH_hydro_sf"/>
</dbReference>
<dbReference type="Gene3D" id="3.40.50.1110">
    <property type="entry name" value="SGNH hydrolase"/>
    <property type="match status" value="1"/>
</dbReference>
<name>A0A9W8A1Q0_9FUNG</name>
<feature type="signal peptide" evidence="3">
    <location>
        <begin position="1"/>
        <end position="23"/>
    </location>
</feature>
<feature type="compositionally biased region" description="Basic and acidic residues" evidence="2">
    <location>
        <begin position="362"/>
        <end position="380"/>
    </location>
</feature>
<feature type="region of interest" description="Disordered" evidence="2">
    <location>
        <begin position="352"/>
        <end position="388"/>
    </location>
</feature>
<dbReference type="GO" id="GO:0016788">
    <property type="term" value="F:hydrolase activity, acting on ester bonds"/>
    <property type="evidence" value="ECO:0007669"/>
    <property type="project" value="InterPro"/>
</dbReference>
<dbReference type="CDD" id="cd01846">
    <property type="entry name" value="fatty_acyltransferase_like"/>
    <property type="match status" value="1"/>
</dbReference>
<evidence type="ECO:0000256" key="2">
    <source>
        <dbReference type="SAM" id="MobiDB-lite"/>
    </source>
</evidence>
<dbReference type="EMBL" id="JANBPU010000008">
    <property type="protein sequence ID" value="KAJ1920967.1"/>
    <property type="molecule type" value="Genomic_DNA"/>
</dbReference>
<protein>
    <submittedName>
        <fullName evidence="4">Uncharacterized protein</fullName>
    </submittedName>
</protein>
<feature type="chain" id="PRO_5040859229" evidence="3">
    <location>
        <begin position="24"/>
        <end position="416"/>
    </location>
</feature>
<dbReference type="PANTHER" id="PTHR45648">
    <property type="entry name" value="GDSL LIPASE/ACYLHYDROLASE FAMILY PROTEIN (AFU_ORTHOLOGUE AFUA_4G14700)"/>
    <property type="match status" value="1"/>
</dbReference>
<sequence>MIVKSLIASACLMLSAFTSAVNADNTSSTDSSPSFIVFGNSLSDDGNAMTVLHSKAYWMGRYSNAPVWNEYVANILNMTLVNYAFGGATSSNSESLNATANGVTIPSYLDQISAYLKNTTSTNSGSKNNSQDLVGLEIGSNNFLGTLSHPQSLLSNTTGFVEQIVDDIVTGLNQMVDAGYRRFFIWNLPAIWLTPLVINNKLMSQAAKSIVQSANTKLNETIGGYLDQNKEKIDYLHVFDVAGLMQMTIDNEVSEAMNIHNFTAACFNTDKKTNEISICDKPYEYYFYDGVHPSARVQYLAGAIAANYISVPNYNATTQELIDTVKKYDIGNATATNNILADDGVVDIGSYQPNSNQSSLVSKDKDDKGSSKSKDSKDSESEGSAVAASEMNIMKSPIALMTIITATAAATSLFSF</sequence>
<dbReference type="SUPFAM" id="SSF52266">
    <property type="entry name" value="SGNH hydrolase"/>
    <property type="match status" value="1"/>
</dbReference>
<keyword evidence="3" id="KW-0732">Signal</keyword>